<feature type="coiled-coil region" evidence="1">
    <location>
        <begin position="40"/>
        <end position="67"/>
    </location>
</feature>
<keyword evidence="1" id="KW-0175">Coiled coil</keyword>
<sequence length="162" mass="19408">MLKEKFKNMLNLVQPKFILINNVLKKELKLKNWKKKLNKIIIMKKKKKNFEALLDKIEEENKVLFNKEIKWNESQLIRCSGSYEISKCRINYSLLNLNFMDQKTSDYENEFGNDLICIDNLYKLTNVVEGFWKCITEDCSKELKNDCIIRSLQFILLLAEHY</sequence>
<evidence type="ECO:0000256" key="1">
    <source>
        <dbReference type="SAM" id="Coils"/>
    </source>
</evidence>
<gene>
    <name evidence="2" type="ORF">RFI_30832</name>
</gene>
<evidence type="ECO:0000313" key="3">
    <source>
        <dbReference type="Proteomes" id="UP000023152"/>
    </source>
</evidence>
<dbReference type="EMBL" id="ASPP01027022">
    <property type="protein sequence ID" value="ETO06560.1"/>
    <property type="molecule type" value="Genomic_DNA"/>
</dbReference>
<keyword evidence="3" id="KW-1185">Reference proteome</keyword>
<dbReference type="Proteomes" id="UP000023152">
    <property type="component" value="Unassembled WGS sequence"/>
</dbReference>
<name>X6M0Q6_RETFI</name>
<evidence type="ECO:0000313" key="2">
    <source>
        <dbReference type="EMBL" id="ETO06560.1"/>
    </source>
</evidence>
<reference evidence="2 3" key="1">
    <citation type="journal article" date="2013" name="Curr. Biol.">
        <title>The Genome of the Foraminiferan Reticulomyxa filosa.</title>
        <authorList>
            <person name="Glockner G."/>
            <person name="Hulsmann N."/>
            <person name="Schleicher M."/>
            <person name="Noegel A.A."/>
            <person name="Eichinger L."/>
            <person name="Gallinger C."/>
            <person name="Pawlowski J."/>
            <person name="Sierra R."/>
            <person name="Euteneuer U."/>
            <person name="Pillet L."/>
            <person name="Moustafa A."/>
            <person name="Platzer M."/>
            <person name="Groth M."/>
            <person name="Szafranski K."/>
            <person name="Schliwa M."/>
        </authorList>
    </citation>
    <scope>NUCLEOTIDE SEQUENCE [LARGE SCALE GENOMIC DNA]</scope>
</reference>
<accession>X6M0Q6</accession>
<proteinExistence type="predicted"/>
<protein>
    <submittedName>
        <fullName evidence="2">Uncharacterized protein</fullName>
    </submittedName>
</protein>
<organism evidence="2 3">
    <name type="scientific">Reticulomyxa filosa</name>
    <dbReference type="NCBI Taxonomy" id="46433"/>
    <lineage>
        <taxon>Eukaryota</taxon>
        <taxon>Sar</taxon>
        <taxon>Rhizaria</taxon>
        <taxon>Retaria</taxon>
        <taxon>Foraminifera</taxon>
        <taxon>Monothalamids</taxon>
        <taxon>Reticulomyxidae</taxon>
        <taxon>Reticulomyxa</taxon>
    </lineage>
</organism>
<dbReference type="AlphaFoldDB" id="X6M0Q6"/>
<comment type="caution">
    <text evidence="2">The sequence shown here is derived from an EMBL/GenBank/DDBJ whole genome shotgun (WGS) entry which is preliminary data.</text>
</comment>